<evidence type="ECO:0000256" key="1">
    <source>
        <dbReference type="SAM" id="MobiDB-lite"/>
    </source>
</evidence>
<dbReference type="STRING" id="287986.DV20_28425"/>
<keyword evidence="3" id="KW-1185">Reference proteome</keyword>
<protein>
    <submittedName>
        <fullName evidence="2">Uncharacterized protein</fullName>
    </submittedName>
</protein>
<accession>A0A066TUK8</accession>
<dbReference type="EMBL" id="JMQI01000061">
    <property type="protein sequence ID" value="KDN18876.1"/>
    <property type="molecule type" value="Genomic_DNA"/>
</dbReference>
<feature type="region of interest" description="Disordered" evidence="1">
    <location>
        <begin position="1"/>
        <end position="49"/>
    </location>
</feature>
<dbReference type="AlphaFoldDB" id="A0A066TUK8"/>
<organism evidence="2 3">
    <name type="scientific">Amycolatopsis rifamycinica</name>
    <dbReference type="NCBI Taxonomy" id="287986"/>
    <lineage>
        <taxon>Bacteria</taxon>
        <taxon>Bacillati</taxon>
        <taxon>Actinomycetota</taxon>
        <taxon>Actinomycetes</taxon>
        <taxon>Pseudonocardiales</taxon>
        <taxon>Pseudonocardiaceae</taxon>
        <taxon>Amycolatopsis</taxon>
    </lineage>
</organism>
<proteinExistence type="predicted"/>
<dbReference type="Pfam" id="PF19731">
    <property type="entry name" value="DUF6222"/>
    <property type="match status" value="1"/>
</dbReference>
<dbReference type="RefSeq" id="WP_043785491.1">
    <property type="nucleotide sequence ID" value="NZ_JMQI01000061.1"/>
</dbReference>
<feature type="compositionally biased region" description="Pro residues" evidence="1">
    <location>
        <begin position="35"/>
        <end position="45"/>
    </location>
</feature>
<comment type="caution">
    <text evidence="2">The sequence shown here is derived from an EMBL/GenBank/DDBJ whole genome shotgun (WGS) entry which is preliminary data.</text>
</comment>
<sequence length="78" mass="8323">MTAHEETEGTARPFRLVRDPLAAPAAAPAAEAAPAPAPEPPPIARPMPRLGRGIVWSSIVAEIEQDHQERLGRLRDAA</sequence>
<reference evidence="2 3" key="1">
    <citation type="submission" date="2014-05" db="EMBL/GenBank/DDBJ databases">
        <title>Draft genome sequence of Amycolatopsis rifamycinica DSM 46095.</title>
        <authorList>
            <person name="Lal R."/>
            <person name="Saxena A."/>
            <person name="Kumari R."/>
            <person name="Mukherjee U."/>
            <person name="Singh P."/>
            <person name="Sangwan N."/>
            <person name="Mahato N.K."/>
        </authorList>
    </citation>
    <scope>NUCLEOTIDE SEQUENCE [LARGE SCALE GENOMIC DNA]</scope>
    <source>
        <strain evidence="2 3">DSM 46095</strain>
    </source>
</reference>
<evidence type="ECO:0000313" key="3">
    <source>
        <dbReference type="Proteomes" id="UP000027345"/>
    </source>
</evidence>
<dbReference type="Proteomes" id="UP000027345">
    <property type="component" value="Unassembled WGS sequence"/>
</dbReference>
<name>A0A066TUK8_9PSEU</name>
<feature type="compositionally biased region" description="Low complexity" evidence="1">
    <location>
        <begin position="22"/>
        <end position="34"/>
    </location>
</feature>
<dbReference type="OrthoDB" id="3637588at2"/>
<gene>
    <name evidence="2" type="ORF">DV20_28425</name>
</gene>
<evidence type="ECO:0000313" key="2">
    <source>
        <dbReference type="EMBL" id="KDN18876.1"/>
    </source>
</evidence>
<dbReference type="InterPro" id="IPR046194">
    <property type="entry name" value="DUF6222"/>
</dbReference>